<evidence type="ECO:0000313" key="1">
    <source>
        <dbReference type="EMBL" id="SMF31209.1"/>
    </source>
</evidence>
<dbReference type="Proteomes" id="UP000192920">
    <property type="component" value="Unassembled WGS sequence"/>
</dbReference>
<keyword evidence="2" id="KW-1185">Reference proteome</keyword>
<name>A0A1Y6C384_9NEIS</name>
<gene>
    <name evidence="1" type="ORF">SAMN02745746_02492</name>
</gene>
<evidence type="ECO:0000313" key="2">
    <source>
        <dbReference type="Proteomes" id="UP000192920"/>
    </source>
</evidence>
<evidence type="ECO:0008006" key="3">
    <source>
        <dbReference type="Google" id="ProtNLM"/>
    </source>
</evidence>
<accession>A0A1Y6C384</accession>
<sequence>MMAKALDELVTRLEHCREQGRCAKAVLDVVAARDLSVPIDHETCGELRALAQVFSCEPAELASAILRAACIDLQEHLDDDLDRLAAAAEQLVNDPCVGIASEEL</sequence>
<dbReference type="EMBL" id="FXAG01000013">
    <property type="protein sequence ID" value="SMF31209.1"/>
    <property type="molecule type" value="Genomic_DNA"/>
</dbReference>
<protein>
    <recommendedName>
        <fullName evidence="3">ANTAR domain-containing protein</fullName>
    </recommendedName>
</protein>
<proteinExistence type="predicted"/>
<organism evidence="1 2">
    <name type="scientific">Pseudogulbenkiania subflava DSM 22618</name>
    <dbReference type="NCBI Taxonomy" id="1123014"/>
    <lineage>
        <taxon>Bacteria</taxon>
        <taxon>Pseudomonadati</taxon>
        <taxon>Pseudomonadota</taxon>
        <taxon>Betaproteobacteria</taxon>
        <taxon>Neisseriales</taxon>
        <taxon>Chromobacteriaceae</taxon>
        <taxon>Pseudogulbenkiania</taxon>
    </lineage>
</organism>
<reference evidence="2" key="1">
    <citation type="submission" date="2017-04" db="EMBL/GenBank/DDBJ databases">
        <authorList>
            <person name="Varghese N."/>
            <person name="Submissions S."/>
        </authorList>
    </citation>
    <scope>NUCLEOTIDE SEQUENCE [LARGE SCALE GENOMIC DNA]</scope>
    <source>
        <strain evidence="2">DSM 22618</strain>
    </source>
</reference>
<dbReference type="AlphaFoldDB" id="A0A1Y6C384"/>